<evidence type="ECO:0000313" key="3">
    <source>
        <dbReference type="Proteomes" id="UP000006633"/>
    </source>
</evidence>
<accession>D7A8L0</accession>
<dbReference type="InterPro" id="IPR038186">
    <property type="entry name" value="CHAD_dom_sf"/>
</dbReference>
<proteinExistence type="predicted"/>
<dbReference type="InterPro" id="IPR007899">
    <property type="entry name" value="CHAD_dom"/>
</dbReference>
<name>D7A8L0_ANCN5</name>
<dbReference type="Proteomes" id="UP000006633">
    <property type="component" value="Chromosome"/>
</dbReference>
<protein>
    <submittedName>
        <fullName evidence="2">CHAD domain containing protein</fullName>
    </submittedName>
</protein>
<dbReference type="eggNOG" id="COG5607">
    <property type="taxonomic scope" value="Bacteria"/>
</dbReference>
<dbReference type="AlphaFoldDB" id="D7A8L0"/>
<gene>
    <name evidence="2" type="ordered locus">Snov_3270</name>
</gene>
<dbReference type="PANTHER" id="PTHR39339:SF1">
    <property type="entry name" value="CHAD DOMAIN-CONTAINING PROTEIN"/>
    <property type="match status" value="1"/>
</dbReference>
<dbReference type="HOGENOM" id="CLU_924222_0_0_5"/>
<sequence length="309" mass="33940">MPDSLGPSSAAAPEAADLLALQPSGPLAEALKAGISEAMQALDHDDPVRAVHDLRKGFKRLRALLCLVQTADDKETGKRARELRRALAEGARLVAGARDVVARRDALDDLVAKGLLPLPLRRSAGRSLAPATRRKEDHLAPHRTELQVLLAQLTTALPQLAGALGDKALIAALAAEFSKARKLGRKLDPENDEELHELRKAVVAQRYQMELTISSWPTLGKAWVEELQRLRDKLGKHHDLSVLIARLQARPPRSPAQLAWHGPLVEAARTRQQKLARSALRLHGRLFAEKPAAFRRRLAAYMAAMSHRE</sequence>
<feature type="domain" description="CHAD" evidence="1">
    <location>
        <begin position="20"/>
        <end position="292"/>
    </location>
</feature>
<organism evidence="2 3">
    <name type="scientific">Ancylobacter novellus (strain ATCC 8093 / DSM 506 / JCM 20403 / CCM 1077 / IAM 12100 / NBRC 12443 / NCIMB 10456)</name>
    <name type="common">Starkeya novella</name>
    <dbReference type="NCBI Taxonomy" id="639283"/>
    <lineage>
        <taxon>Bacteria</taxon>
        <taxon>Pseudomonadati</taxon>
        <taxon>Pseudomonadota</taxon>
        <taxon>Alphaproteobacteria</taxon>
        <taxon>Hyphomicrobiales</taxon>
        <taxon>Xanthobacteraceae</taxon>
        <taxon>Ancylobacter</taxon>
    </lineage>
</organism>
<dbReference type="Pfam" id="PF05235">
    <property type="entry name" value="CHAD"/>
    <property type="match status" value="1"/>
</dbReference>
<dbReference type="PANTHER" id="PTHR39339">
    <property type="entry name" value="SLR1444 PROTEIN"/>
    <property type="match status" value="1"/>
</dbReference>
<keyword evidence="3" id="KW-1185">Reference proteome</keyword>
<evidence type="ECO:0000313" key="2">
    <source>
        <dbReference type="EMBL" id="ADH90544.1"/>
    </source>
</evidence>
<evidence type="ECO:0000259" key="1">
    <source>
        <dbReference type="PROSITE" id="PS51708"/>
    </source>
</evidence>
<dbReference type="PROSITE" id="PS51708">
    <property type="entry name" value="CHAD"/>
    <property type="match status" value="1"/>
</dbReference>
<dbReference type="SMART" id="SM00880">
    <property type="entry name" value="CHAD"/>
    <property type="match status" value="1"/>
</dbReference>
<dbReference type="RefSeq" id="WP_013168045.1">
    <property type="nucleotide sequence ID" value="NC_014217.1"/>
</dbReference>
<reference evidence="2 3" key="1">
    <citation type="journal article" date="2012" name="Stand. Genomic Sci.">
        <title>Complete genome sequence of the facultatively chemolithoautotrophic and methylotrophic alpha Proteobacterium Starkeya novella type strain (ATCC 8093(T)).</title>
        <authorList>
            <person name="Kappler U."/>
            <person name="Davenport K."/>
            <person name="Beatson S."/>
            <person name="Lucas S."/>
            <person name="Lapidus A."/>
            <person name="Copeland A."/>
            <person name="Berry K.W."/>
            <person name="Glavina Del Rio T."/>
            <person name="Hammon N."/>
            <person name="Dalin E."/>
            <person name="Tice H."/>
            <person name="Pitluck S."/>
            <person name="Richardson P."/>
            <person name="Bruce D."/>
            <person name="Goodwin L.A."/>
            <person name="Han C."/>
            <person name="Tapia R."/>
            <person name="Detter J.C."/>
            <person name="Chang Y.J."/>
            <person name="Jeffries C.D."/>
            <person name="Land M."/>
            <person name="Hauser L."/>
            <person name="Kyrpides N.C."/>
            <person name="Goker M."/>
            <person name="Ivanova N."/>
            <person name="Klenk H.P."/>
            <person name="Woyke T."/>
        </authorList>
    </citation>
    <scope>NUCLEOTIDE SEQUENCE [LARGE SCALE GENOMIC DNA]</scope>
    <source>
        <strain evidence="3">ATCC 8093 / DSM 506 / JCM 20403 / CCM 1077 / IAM 12100 / NBRC 12443 / NCIMB 10456</strain>
    </source>
</reference>
<dbReference type="STRING" id="639283.Snov_3270"/>
<dbReference type="KEGG" id="sno:Snov_3270"/>
<dbReference type="EMBL" id="CP002026">
    <property type="protein sequence ID" value="ADH90544.1"/>
    <property type="molecule type" value="Genomic_DNA"/>
</dbReference>
<dbReference type="Gene3D" id="1.40.20.10">
    <property type="entry name" value="CHAD domain"/>
    <property type="match status" value="1"/>
</dbReference>